<dbReference type="EMBL" id="BGZK01000331">
    <property type="protein sequence ID" value="GBP37252.1"/>
    <property type="molecule type" value="Genomic_DNA"/>
</dbReference>
<evidence type="ECO:0000313" key="2">
    <source>
        <dbReference type="EMBL" id="GBP37252.1"/>
    </source>
</evidence>
<protein>
    <submittedName>
        <fullName evidence="2">Uncharacterized protein</fullName>
    </submittedName>
</protein>
<gene>
    <name evidence="2" type="ORF">EVAR_35685_1</name>
</gene>
<proteinExistence type="predicted"/>
<comment type="caution">
    <text evidence="2">The sequence shown here is derived from an EMBL/GenBank/DDBJ whole genome shotgun (WGS) entry which is preliminary data.</text>
</comment>
<organism evidence="2 3">
    <name type="scientific">Eumeta variegata</name>
    <name type="common">Bagworm moth</name>
    <name type="synonym">Eumeta japonica</name>
    <dbReference type="NCBI Taxonomy" id="151549"/>
    <lineage>
        <taxon>Eukaryota</taxon>
        <taxon>Metazoa</taxon>
        <taxon>Ecdysozoa</taxon>
        <taxon>Arthropoda</taxon>
        <taxon>Hexapoda</taxon>
        <taxon>Insecta</taxon>
        <taxon>Pterygota</taxon>
        <taxon>Neoptera</taxon>
        <taxon>Endopterygota</taxon>
        <taxon>Lepidoptera</taxon>
        <taxon>Glossata</taxon>
        <taxon>Ditrysia</taxon>
        <taxon>Tineoidea</taxon>
        <taxon>Psychidae</taxon>
        <taxon>Oiketicinae</taxon>
        <taxon>Eumeta</taxon>
    </lineage>
</organism>
<dbReference type="AlphaFoldDB" id="A0A4C1VG01"/>
<name>A0A4C1VG01_EUMVA</name>
<keyword evidence="3" id="KW-1185">Reference proteome</keyword>
<accession>A0A4C1VG01</accession>
<sequence length="143" mass="16550">MEPEGSDDGASKLPAPLSDPESQSWSKCIPREYQQVQRRLGSVVSLWSTSVYLPVPSPDPGNQSRLKYIPRQFQQNSNNLEHRLDTLFYYRVLVPTFQLHHQTLKIAHGQSTSQDDFYKTKDGYDTLFDYGVSVFTFWLHHQT</sequence>
<dbReference type="Proteomes" id="UP000299102">
    <property type="component" value="Unassembled WGS sequence"/>
</dbReference>
<feature type="region of interest" description="Disordered" evidence="1">
    <location>
        <begin position="1"/>
        <end position="25"/>
    </location>
</feature>
<evidence type="ECO:0000313" key="3">
    <source>
        <dbReference type="Proteomes" id="UP000299102"/>
    </source>
</evidence>
<evidence type="ECO:0000256" key="1">
    <source>
        <dbReference type="SAM" id="MobiDB-lite"/>
    </source>
</evidence>
<reference evidence="2 3" key="1">
    <citation type="journal article" date="2019" name="Commun. Biol.">
        <title>The bagworm genome reveals a unique fibroin gene that provides high tensile strength.</title>
        <authorList>
            <person name="Kono N."/>
            <person name="Nakamura H."/>
            <person name="Ohtoshi R."/>
            <person name="Tomita M."/>
            <person name="Numata K."/>
            <person name="Arakawa K."/>
        </authorList>
    </citation>
    <scope>NUCLEOTIDE SEQUENCE [LARGE SCALE GENOMIC DNA]</scope>
</reference>